<reference evidence="1" key="1">
    <citation type="submission" date="2021-11" db="EMBL/GenBank/DDBJ databases">
        <authorList>
            <consortium name="Genoscope - CEA"/>
            <person name="William W."/>
        </authorList>
    </citation>
    <scope>NUCLEOTIDE SEQUENCE</scope>
</reference>
<gene>
    <name evidence="1" type="ORF">PECAL_3P11450</name>
</gene>
<protein>
    <submittedName>
        <fullName evidence="1">Uncharacterized protein</fullName>
    </submittedName>
</protein>
<proteinExistence type="predicted"/>
<dbReference type="Proteomes" id="UP000789595">
    <property type="component" value="Unassembled WGS sequence"/>
</dbReference>
<evidence type="ECO:0000313" key="2">
    <source>
        <dbReference type="Proteomes" id="UP000789595"/>
    </source>
</evidence>
<organism evidence="1 2">
    <name type="scientific">Pelagomonas calceolata</name>
    <dbReference type="NCBI Taxonomy" id="35677"/>
    <lineage>
        <taxon>Eukaryota</taxon>
        <taxon>Sar</taxon>
        <taxon>Stramenopiles</taxon>
        <taxon>Ochrophyta</taxon>
        <taxon>Pelagophyceae</taxon>
        <taxon>Pelagomonadales</taxon>
        <taxon>Pelagomonadaceae</taxon>
        <taxon>Pelagomonas</taxon>
    </lineage>
</organism>
<sequence length="165" mass="18734">MVVRPLLCLSAVIASELPFSQDKGPRRTLQRGSEVTQTKRHLRGGSVVDDRRVLHTDDFAETVVDNQWLVLLGILLLMGSGSAWNYCLLLTCCNTCEGRAPSLWETLICLVCCRPRRERHNYRHERHDSYYDDDGGCCCGGRRRRGRVVYVEPIYPTYGAPGYVV</sequence>
<dbReference type="AlphaFoldDB" id="A0A8J2WXA6"/>
<accession>A0A8J2WXA6</accession>
<comment type="caution">
    <text evidence="1">The sequence shown here is derived from an EMBL/GenBank/DDBJ whole genome shotgun (WGS) entry which is preliminary data.</text>
</comment>
<name>A0A8J2WXA6_9STRA</name>
<dbReference type="EMBL" id="CAKKNE010000003">
    <property type="protein sequence ID" value="CAH0371214.1"/>
    <property type="molecule type" value="Genomic_DNA"/>
</dbReference>
<evidence type="ECO:0000313" key="1">
    <source>
        <dbReference type="EMBL" id="CAH0371214.1"/>
    </source>
</evidence>
<keyword evidence="2" id="KW-1185">Reference proteome</keyword>